<dbReference type="PANTHER" id="PTHR43166">
    <property type="entry name" value="AMINO ACID IMPORT ATP-BINDING PROTEIN"/>
    <property type="match status" value="1"/>
</dbReference>
<feature type="domain" description="ABC transporter" evidence="8">
    <location>
        <begin position="2"/>
        <end position="238"/>
    </location>
</feature>
<dbReference type="InterPro" id="IPR017871">
    <property type="entry name" value="ABC_transporter-like_CS"/>
</dbReference>
<evidence type="ECO:0000256" key="1">
    <source>
        <dbReference type="ARBA" id="ARBA00022448"/>
    </source>
</evidence>
<dbReference type="PROSITE" id="PS50893">
    <property type="entry name" value="ABC_TRANSPORTER_2"/>
    <property type="match status" value="1"/>
</dbReference>
<evidence type="ECO:0000256" key="4">
    <source>
        <dbReference type="ARBA" id="ARBA00022840"/>
    </source>
</evidence>
<dbReference type="Proteomes" id="UP000031546">
    <property type="component" value="Unassembled WGS sequence"/>
</dbReference>
<comment type="caution">
    <text evidence="9">The sequence shown here is derived from an EMBL/GenBank/DDBJ whole genome shotgun (WGS) entry which is preliminary data.</text>
</comment>
<dbReference type="GO" id="GO:0006865">
    <property type="term" value="P:amino acid transport"/>
    <property type="evidence" value="ECO:0007669"/>
    <property type="project" value="UniProtKB-KW"/>
</dbReference>
<keyword evidence="4 9" id="KW-0067">ATP-binding</keyword>
<keyword evidence="2" id="KW-1003">Cell membrane</keyword>
<gene>
    <name evidence="9" type="ORF">SN16_04560</name>
</gene>
<keyword evidence="6" id="KW-0029">Amino-acid transport</keyword>
<keyword evidence="1" id="KW-0813">Transport</keyword>
<evidence type="ECO:0000259" key="8">
    <source>
        <dbReference type="PROSITE" id="PS50893"/>
    </source>
</evidence>
<accession>A0A0C2E7P2</accession>
<dbReference type="SUPFAM" id="SSF52540">
    <property type="entry name" value="P-loop containing nucleoside triphosphate hydrolases"/>
    <property type="match status" value="1"/>
</dbReference>
<proteinExistence type="predicted"/>
<keyword evidence="5" id="KW-1278">Translocase</keyword>
<evidence type="ECO:0000256" key="2">
    <source>
        <dbReference type="ARBA" id="ARBA00022475"/>
    </source>
</evidence>
<sequence length="245" mass="27162">MIEMTEVSKSFTGKDGSFKAVDGVTLSIKEKEIFGIIGESGAGKSTLMRFINALETPDSGDVYVDGVEVGKLTGKRLRTHQKDIGMIFQHFNLLGNRTVEDNIRLPLTLHKYKTPLSLDEVLDFTGLSDKRSSYPAELSGGQKQRVGIARALITRPKILLCDEPTSALDENTTYEIVDVLHKAQHEYGMTVVIVTHELNVIKTLCHRAAVLDQGRLIDTIDVVHEKDGRSGKSYHERVLEVLKGD</sequence>
<dbReference type="GO" id="GO:0005524">
    <property type="term" value="F:ATP binding"/>
    <property type="evidence" value="ECO:0007669"/>
    <property type="project" value="UniProtKB-KW"/>
</dbReference>
<evidence type="ECO:0000256" key="5">
    <source>
        <dbReference type="ARBA" id="ARBA00022967"/>
    </source>
</evidence>
<protein>
    <submittedName>
        <fullName evidence="9">Metal ABC transporter ATP-binding protein</fullName>
    </submittedName>
</protein>
<dbReference type="SMART" id="SM00382">
    <property type="entry name" value="AAA"/>
    <property type="match status" value="1"/>
</dbReference>
<dbReference type="InterPro" id="IPR027417">
    <property type="entry name" value="P-loop_NTPase"/>
</dbReference>
<evidence type="ECO:0000256" key="6">
    <source>
        <dbReference type="ARBA" id="ARBA00022970"/>
    </source>
</evidence>
<dbReference type="InterPro" id="IPR003439">
    <property type="entry name" value="ABC_transporter-like_ATP-bd"/>
</dbReference>
<keyword evidence="7" id="KW-0472">Membrane</keyword>
<name>A0A0C2E7P2_9STAP</name>
<evidence type="ECO:0000313" key="9">
    <source>
        <dbReference type="EMBL" id="KIH71312.1"/>
    </source>
</evidence>
<dbReference type="Gene3D" id="3.40.50.300">
    <property type="entry name" value="P-loop containing nucleotide triphosphate hydrolases"/>
    <property type="match status" value="1"/>
</dbReference>
<keyword evidence="3" id="KW-0547">Nucleotide-binding</keyword>
<dbReference type="AlphaFoldDB" id="A0A0C2E7P2"/>
<dbReference type="PROSITE" id="PS00211">
    <property type="entry name" value="ABC_TRANSPORTER_1"/>
    <property type="match status" value="1"/>
</dbReference>
<evidence type="ECO:0000256" key="3">
    <source>
        <dbReference type="ARBA" id="ARBA00022741"/>
    </source>
</evidence>
<dbReference type="EMBL" id="JXII01000003">
    <property type="protein sequence ID" value="KIH71312.1"/>
    <property type="molecule type" value="Genomic_DNA"/>
</dbReference>
<dbReference type="InterPro" id="IPR050086">
    <property type="entry name" value="MetN_ABC_transporter-like"/>
</dbReference>
<organism evidence="9 10">
    <name type="scientific">Salinicoccus roseus</name>
    <dbReference type="NCBI Taxonomy" id="45670"/>
    <lineage>
        <taxon>Bacteria</taxon>
        <taxon>Bacillati</taxon>
        <taxon>Bacillota</taxon>
        <taxon>Bacilli</taxon>
        <taxon>Bacillales</taxon>
        <taxon>Staphylococcaceae</taxon>
        <taxon>Salinicoccus</taxon>
    </lineage>
</organism>
<evidence type="ECO:0000256" key="7">
    <source>
        <dbReference type="ARBA" id="ARBA00023136"/>
    </source>
</evidence>
<dbReference type="Pfam" id="PF00005">
    <property type="entry name" value="ABC_tran"/>
    <property type="match status" value="1"/>
</dbReference>
<dbReference type="PANTHER" id="PTHR43166:SF30">
    <property type="entry name" value="METHIONINE IMPORT ATP-BINDING PROTEIN METN"/>
    <property type="match status" value="1"/>
</dbReference>
<dbReference type="GO" id="GO:0016887">
    <property type="term" value="F:ATP hydrolysis activity"/>
    <property type="evidence" value="ECO:0007669"/>
    <property type="project" value="InterPro"/>
</dbReference>
<reference evidence="9 10" key="1">
    <citation type="submission" date="2015-01" db="EMBL/GenBank/DDBJ databases">
        <title>Genome sequences of high lactate-tolerant strain Salinicoccus roseus W12 with industrial interest.</title>
        <authorList>
            <person name="Wang H."/>
            <person name="Yu B."/>
        </authorList>
    </citation>
    <scope>NUCLEOTIDE SEQUENCE [LARGE SCALE GENOMIC DNA]</scope>
    <source>
        <strain evidence="9 10">W12</strain>
    </source>
</reference>
<dbReference type="STRING" id="45670.SN16_04560"/>
<evidence type="ECO:0000313" key="10">
    <source>
        <dbReference type="Proteomes" id="UP000031546"/>
    </source>
</evidence>
<dbReference type="InterPro" id="IPR003593">
    <property type="entry name" value="AAA+_ATPase"/>
</dbReference>